<proteinExistence type="predicted"/>
<evidence type="ECO:0000256" key="2">
    <source>
        <dbReference type="ARBA" id="ARBA00022574"/>
    </source>
</evidence>
<dbReference type="GeneID" id="115884636"/>
<keyword evidence="2" id="KW-0853">WD repeat</keyword>
<dbReference type="Gene3D" id="2.130.10.10">
    <property type="entry name" value="YVTN repeat-like/Quinoprotein amine dehydrogenase"/>
    <property type="match status" value="2"/>
</dbReference>
<keyword evidence="3" id="KW-0677">Repeat</keyword>
<dbReference type="InterPro" id="IPR001680">
    <property type="entry name" value="WD40_rpt"/>
</dbReference>
<dbReference type="GO" id="GO:0031514">
    <property type="term" value="C:motile cilium"/>
    <property type="evidence" value="ECO:0007669"/>
    <property type="project" value="TreeGrafter"/>
</dbReference>
<dbReference type="SUPFAM" id="SSF47473">
    <property type="entry name" value="EF-hand"/>
    <property type="match status" value="1"/>
</dbReference>
<name>A0A6J2Y7R3_SITOR</name>
<comment type="subcellular location">
    <subcellularLocation>
        <location evidence="1">Cell projection</location>
        <location evidence="1">Cilium</location>
    </subcellularLocation>
</comment>
<evidence type="ECO:0000256" key="1">
    <source>
        <dbReference type="ARBA" id="ARBA00004138"/>
    </source>
</evidence>
<evidence type="ECO:0000313" key="6">
    <source>
        <dbReference type="Proteomes" id="UP000504635"/>
    </source>
</evidence>
<keyword evidence="4" id="KW-0966">Cell projection</keyword>
<gene>
    <name evidence="7" type="primary">LOC115884636</name>
</gene>
<dbReference type="InParanoid" id="A0A6J2Y7R3"/>
<sequence length="1016" mass="116763">MSEDSISYGEDKENLLYISKKINVDEFGLGEEGLFRKSLSSIVSDVSVEHAKSEIELLEQIKGPKTLSNPELSSALKPFTLAWSFGLNSKVGLINLTDDTRKQLFFSCVHCLVFFDYCTREMIHVAGHQSLINCLSSDNTGSYLVSTEEGSDGCLIIWNSKDMAPIYTRFNLYTDTCVLLTAISPCARYLVTIGANDDTYYTVDFWLWTLGKDNSNDAYLINKTHGAPVKICFNQDQQEHVMVVFEKQVFFFVWDTSRNKYSNTYLPEMTGGKKLGNLTGGTYIEQCHECYVTTTRGFILVFRTTLYTKSFDDATQLNNSKMYINAVKVTQASIGLITTTEGKLVIGDSKGHLYFFDKRLTVLYWIKNIPFGPITDISFPVKPPTIRFDGEKVIIKKRNLVDDDVIFDCFYKDIHEEIENITKINPPIDASLRNDPFIVNDFFITTADCNIYAIDFLNNIGIPLFHIADSNITSIDAHDEMPYIVIGYENGRITLINYDTKEQIATVLLPKCEDTTASDVVSYVKYSYKSLHLTCGKETGEVWILEPIILTPKCQPFRCTKFKVEKIAFSHNSLQFAYYDSNKTVLLFNYNVEKVCWEYYGKTRSHYDSINDMNFFYINDKSTLYTIGADRYLVEYNNADLTCHDDPKQPLGAIYRERIEQSSKPLNFTYLLKSFGPKQSVGYILIANDKHKLKLIHEITKVPRSVFLGPSFGCFQDACIRKMAILPFCQYRYMVFMSKKHIGIHILPPDGSPYKYNGYLAHPVEVRDFVLSHDGQYAFTFGMDDRCVLQWQVNPKSIEMLHLLGGTELEPYYCLLEGGKSGWLFQEMQDLFFYMQILQHENIDLPRRVSDCINLNEIPDLVKTCGFYPSEFEHETMMIDITYRDFDETGVVRTEISFVEFVKLFINHRPAYGYSLNDIKDVFKTMCKMADYPLRNKIEAGDFLYLLENIGEPIPHLHKYLTTLLRATTASTTDFNFLPQKINADFFVSEVLGIDCDQHQKETTESEYEEDFKDGY</sequence>
<dbReference type="InterPro" id="IPR050630">
    <property type="entry name" value="WD_repeat_EMAP"/>
</dbReference>
<dbReference type="KEGG" id="soy:115884636"/>
<reference evidence="7" key="1">
    <citation type="submission" date="2025-08" db="UniProtKB">
        <authorList>
            <consortium name="RefSeq"/>
        </authorList>
    </citation>
    <scope>IDENTIFICATION</scope>
    <source>
        <tissue evidence="7">Gonads</tissue>
    </source>
</reference>
<dbReference type="InterPro" id="IPR011992">
    <property type="entry name" value="EF-hand-dom_pair"/>
</dbReference>
<dbReference type="RefSeq" id="XP_030759154.1">
    <property type="nucleotide sequence ID" value="XM_030903294.1"/>
</dbReference>
<evidence type="ECO:0000256" key="4">
    <source>
        <dbReference type="ARBA" id="ARBA00023273"/>
    </source>
</evidence>
<dbReference type="PANTHER" id="PTHR13720:SF13">
    <property type="entry name" value="CILIA- AND FLAGELLA-ASSOCIATED PROTEIN 251"/>
    <property type="match status" value="1"/>
</dbReference>
<keyword evidence="6" id="KW-1185">Reference proteome</keyword>
<evidence type="ECO:0000313" key="7">
    <source>
        <dbReference type="RefSeq" id="XP_030759154.1"/>
    </source>
</evidence>
<dbReference type="InterPro" id="IPR015943">
    <property type="entry name" value="WD40/YVTN_repeat-like_dom_sf"/>
</dbReference>
<protein>
    <recommendedName>
        <fullName evidence="5">Cilia- and flagella-associated protein 251</fullName>
    </recommendedName>
</protein>
<dbReference type="AlphaFoldDB" id="A0A6J2Y7R3"/>
<dbReference type="Proteomes" id="UP000504635">
    <property type="component" value="Unplaced"/>
</dbReference>
<dbReference type="PANTHER" id="PTHR13720">
    <property type="entry name" value="WD-40 REPEAT PROTEIN"/>
    <property type="match status" value="1"/>
</dbReference>
<accession>A0A6J2Y7R3</accession>
<evidence type="ECO:0000256" key="5">
    <source>
        <dbReference type="ARBA" id="ARBA00040994"/>
    </source>
</evidence>
<dbReference type="OrthoDB" id="4899631at2759"/>
<evidence type="ECO:0000256" key="3">
    <source>
        <dbReference type="ARBA" id="ARBA00022737"/>
    </source>
</evidence>
<dbReference type="InterPro" id="IPR011047">
    <property type="entry name" value="Quinoprotein_ADH-like_sf"/>
</dbReference>
<organism evidence="6 7">
    <name type="scientific">Sitophilus oryzae</name>
    <name type="common">Rice weevil</name>
    <name type="synonym">Curculio oryzae</name>
    <dbReference type="NCBI Taxonomy" id="7048"/>
    <lineage>
        <taxon>Eukaryota</taxon>
        <taxon>Metazoa</taxon>
        <taxon>Ecdysozoa</taxon>
        <taxon>Arthropoda</taxon>
        <taxon>Hexapoda</taxon>
        <taxon>Insecta</taxon>
        <taxon>Pterygota</taxon>
        <taxon>Neoptera</taxon>
        <taxon>Endopterygota</taxon>
        <taxon>Coleoptera</taxon>
        <taxon>Polyphaga</taxon>
        <taxon>Cucujiformia</taxon>
        <taxon>Curculionidae</taxon>
        <taxon>Dryophthorinae</taxon>
        <taxon>Sitophilus</taxon>
    </lineage>
</organism>
<dbReference type="Pfam" id="PF00400">
    <property type="entry name" value="WD40"/>
    <property type="match status" value="1"/>
</dbReference>
<dbReference type="SUPFAM" id="SSF50998">
    <property type="entry name" value="Quinoprotein alcohol dehydrogenase-like"/>
    <property type="match status" value="1"/>
</dbReference>